<comment type="similarity">
    <text evidence="2">Belongs to the DNA repair metallo-beta-lactamase (DRMBL) family.</text>
</comment>
<organism evidence="7">
    <name type="scientific">Opuntia streptacantha</name>
    <name type="common">Prickly pear cactus</name>
    <name type="synonym">Opuntia cardona</name>
    <dbReference type="NCBI Taxonomy" id="393608"/>
    <lineage>
        <taxon>Eukaryota</taxon>
        <taxon>Viridiplantae</taxon>
        <taxon>Streptophyta</taxon>
        <taxon>Embryophyta</taxon>
        <taxon>Tracheophyta</taxon>
        <taxon>Spermatophyta</taxon>
        <taxon>Magnoliopsida</taxon>
        <taxon>eudicotyledons</taxon>
        <taxon>Gunneridae</taxon>
        <taxon>Pentapetalae</taxon>
        <taxon>Caryophyllales</taxon>
        <taxon>Cactineae</taxon>
        <taxon>Cactaceae</taxon>
        <taxon>Opuntioideae</taxon>
        <taxon>Opuntia</taxon>
    </lineage>
</organism>
<dbReference type="GO" id="GO:0005634">
    <property type="term" value="C:nucleus"/>
    <property type="evidence" value="ECO:0007669"/>
    <property type="project" value="UniProtKB-SubCell"/>
</dbReference>
<evidence type="ECO:0000256" key="3">
    <source>
        <dbReference type="ARBA" id="ARBA00022763"/>
    </source>
</evidence>
<dbReference type="FunFam" id="3.40.50.12650:FF:000005">
    <property type="entry name" value="DNA repair metallo-beta-lactamase family protein"/>
    <property type="match status" value="1"/>
</dbReference>
<protein>
    <recommendedName>
        <fullName evidence="6">DNA repair metallo-beta-lactamase domain-containing protein</fullName>
    </recommendedName>
</protein>
<dbReference type="InterPro" id="IPR036866">
    <property type="entry name" value="RibonucZ/Hydroxyglut_hydro"/>
</dbReference>
<dbReference type="AlphaFoldDB" id="A0A7C9FCW4"/>
<dbReference type="GO" id="GO:0006303">
    <property type="term" value="P:double-strand break repair via nonhomologous end joining"/>
    <property type="evidence" value="ECO:0007669"/>
    <property type="project" value="TreeGrafter"/>
</dbReference>
<evidence type="ECO:0000256" key="4">
    <source>
        <dbReference type="ARBA" id="ARBA00023204"/>
    </source>
</evidence>
<dbReference type="PANTHER" id="PTHR23240">
    <property type="entry name" value="DNA CROSS-LINK REPAIR PROTEIN PSO2/SNM1-RELATED"/>
    <property type="match status" value="1"/>
</dbReference>
<evidence type="ECO:0000259" key="6">
    <source>
        <dbReference type="Pfam" id="PF07522"/>
    </source>
</evidence>
<dbReference type="SUPFAM" id="SSF56281">
    <property type="entry name" value="Metallo-hydrolase/oxidoreductase"/>
    <property type="match status" value="1"/>
</dbReference>
<evidence type="ECO:0000256" key="2">
    <source>
        <dbReference type="ARBA" id="ARBA00010304"/>
    </source>
</evidence>
<dbReference type="GO" id="GO:0035312">
    <property type="term" value="F:5'-3' DNA exonuclease activity"/>
    <property type="evidence" value="ECO:0007669"/>
    <property type="project" value="TreeGrafter"/>
</dbReference>
<evidence type="ECO:0000256" key="5">
    <source>
        <dbReference type="ARBA" id="ARBA00023242"/>
    </source>
</evidence>
<comment type="subcellular location">
    <subcellularLocation>
        <location evidence="1">Nucleus</location>
    </subcellularLocation>
</comment>
<reference evidence="7" key="1">
    <citation type="journal article" date="2013" name="J. Plant Res.">
        <title>Effect of fungi and light on seed germination of three Opuntia species from semiarid lands of central Mexico.</title>
        <authorList>
            <person name="Delgado-Sanchez P."/>
            <person name="Jimenez-Bremont J.F."/>
            <person name="Guerrero-Gonzalez Mde L."/>
            <person name="Flores J."/>
        </authorList>
    </citation>
    <scope>NUCLEOTIDE SEQUENCE</scope>
    <source>
        <tissue evidence="7">Cladode</tissue>
    </source>
</reference>
<reference evidence="7" key="2">
    <citation type="submission" date="2020-07" db="EMBL/GenBank/DDBJ databases">
        <authorList>
            <person name="Vera ALvarez R."/>
            <person name="Arias-Moreno D.M."/>
            <person name="Jimenez-Jacinto V."/>
            <person name="Jimenez-Bremont J.F."/>
            <person name="Swaminathan K."/>
            <person name="Moose S.P."/>
            <person name="Guerrero-Gonzalez M.L."/>
            <person name="Marino-Ramirez L."/>
            <person name="Landsman D."/>
            <person name="Rodriguez-Kessler M."/>
            <person name="Delgado-Sanchez P."/>
        </authorList>
    </citation>
    <scope>NUCLEOTIDE SEQUENCE</scope>
    <source>
        <tissue evidence="7">Cladode</tissue>
    </source>
</reference>
<evidence type="ECO:0000313" key="7">
    <source>
        <dbReference type="EMBL" id="MBA4674484.1"/>
    </source>
</evidence>
<dbReference type="Pfam" id="PF07522">
    <property type="entry name" value="DRMBL"/>
    <property type="match status" value="1"/>
</dbReference>
<feature type="domain" description="DNA repair metallo-beta-lactamase" evidence="6">
    <location>
        <begin position="224"/>
        <end position="336"/>
    </location>
</feature>
<dbReference type="EMBL" id="GISG01262675">
    <property type="protein sequence ID" value="MBA4674484.1"/>
    <property type="molecule type" value="Transcribed_RNA"/>
</dbReference>
<dbReference type="InterPro" id="IPR011084">
    <property type="entry name" value="DRMBL"/>
</dbReference>
<dbReference type="FunFam" id="3.60.15.10:FF:000039">
    <property type="entry name" value="DNA repair metallo-beta-lactamase family protein"/>
    <property type="match status" value="1"/>
</dbReference>
<proteinExistence type="inferred from homology"/>
<name>A0A7C9FCW4_OPUST</name>
<dbReference type="Gene3D" id="3.60.15.10">
    <property type="entry name" value="Ribonuclease Z/Hydroxyacylglutathione hydrolase-like"/>
    <property type="match status" value="1"/>
</dbReference>
<sequence>MPIEMPRGLPFSVDTWSPNSKMRRHHFLTHAHKDHCSGIISYSSFPIYSTRVTKSLLLRYFPQLDESLFVGIEVGQSLTIDDPDGSFLVTAFDANHCPGAVMFLFEGSFGSILHTGDCRLTPECLQNLPEKYLSRLGKKPSCQLDFIFLDCTFGKSLMKIPSKQSAIQQVSNCIWKNPDAPTVYLTCDLLGQEEILVHVFKTFGSRIYVDKDNHSEFYKVLELIAPELLSDDPSSRFHLFEGFPKLYERAKRKLSEAREKMEPEPLIIRPSAQWYACGETELTVMEKKILERSNVPVKDQFAVWHICYSMHSSRQELEWALELLAPKWVVSTTPECRAMELEYVKKHCFDTHASDTLFWKLLDISGTTSPKADVFTESSKCFSLAETADAVSEEFQLQQPEILSNKRILLSFSPLRKKPTVTLFGHARLGYDSCISDMATATHCGSSRSILFEDIKAAPAVTALNMGLQTSQKKCSCPQNVTNEGEKPSEGETDIGATETECEQLRGRHSVVCKSVSYSSSRPPYGFNENLRKLYRSMNAPVPQPLPSLVELMKGLKRSKKRS</sequence>
<accession>A0A7C9FCW4</accession>
<dbReference type="Gene3D" id="3.40.50.12650">
    <property type="match status" value="1"/>
</dbReference>
<keyword evidence="4" id="KW-0234">DNA repair</keyword>
<keyword evidence="3" id="KW-0227">DNA damage</keyword>
<keyword evidence="5" id="KW-0539">Nucleus</keyword>
<evidence type="ECO:0000256" key="1">
    <source>
        <dbReference type="ARBA" id="ARBA00004123"/>
    </source>
</evidence>
<dbReference type="PANTHER" id="PTHR23240:SF31">
    <property type="entry name" value="DNA REPAIR METALLO-BETA-LACTAMASE FAMILY PROTEIN"/>
    <property type="match status" value="1"/>
</dbReference>
<dbReference type="GO" id="GO:0036297">
    <property type="term" value="P:interstrand cross-link repair"/>
    <property type="evidence" value="ECO:0007669"/>
    <property type="project" value="TreeGrafter"/>
</dbReference>
<dbReference type="GO" id="GO:0003684">
    <property type="term" value="F:damaged DNA binding"/>
    <property type="evidence" value="ECO:0007669"/>
    <property type="project" value="TreeGrafter"/>
</dbReference>